<sequence>VVGIAKGPTRKKNEFVGKIPGGIKEAELILLRDEAHRFAIKYHKEVRSRTFIGK</sequence>
<evidence type="ECO:0000313" key="2">
    <source>
        <dbReference type="Proteomes" id="UP000034107"/>
    </source>
</evidence>
<organism evidence="1 2">
    <name type="scientific">Candidatus Nomurabacteria bacterium GW2011_GWA1_46_11</name>
    <dbReference type="NCBI Taxonomy" id="1618732"/>
    <lineage>
        <taxon>Bacteria</taxon>
        <taxon>Candidatus Nomuraibacteriota</taxon>
    </lineage>
</organism>
<feature type="non-terminal residue" evidence="1">
    <location>
        <position position="1"/>
    </location>
</feature>
<dbReference type="EMBL" id="LCLS01000010">
    <property type="protein sequence ID" value="KKU21870.1"/>
    <property type="molecule type" value="Genomic_DNA"/>
</dbReference>
<dbReference type="AlphaFoldDB" id="A0A0G1RLR5"/>
<evidence type="ECO:0000313" key="1">
    <source>
        <dbReference type="EMBL" id="KKU21870.1"/>
    </source>
</evidence>
<dbReference type="Gene3D" id="3.30.420.340">
    <property type="entry name" value="UvrC, RNAse H endonuclease domain"/>
    <property type="match status" value="1"/>
</dbReference>
<evidence type="ECO:0008006" key="3">
    <source>
        <dbReference type="Google" id="ProtNLM"/>
    </source>
</evidence>
<proteinExistence type="predicted"/>
<gene>
    <name evidence="1" type="ORF">UX31_C0010G0001</name>
</gene>
<name>A0A0G1RLR5_9BACT</name>
<dbReference type="InterPro" id="IPR038476">
    <property type="entry name" value="UvrC_RNase_H_dom_sf"/>
</dbReference>
<comment type="caution">
    <text evidence="1">The sequence shown here is derived from an EMBL/GenBank/DDBJ whole genome shotgun (WGS) entry which is preliminary data.</text>
</comment>
<accession>A0A0G1RLR5</accession>
<dbReference type="PATRIC" id="fig|1618732.3.peg.447"/>
<reference evidence="1 2" key="1">
    <citation type="journal article" date="2015" name="Nature">
        <title>rRNA introns, odd ribosomes, and small enigmatic genomes across a large radiation of phyla.</title>
        <authorList>
            <person name="Brown C.T."/>
            <person name="Hug L.A."/>
            <person name="Thomas B.C."/>
            <person name="Sharon I."/>
            <person name="Castelle C.J."/>
            <person name="Singh A."/>
            <person name="Wilkins M.J."/>
            <person name="Williams K.H."/>
            <person name="Banfield J.F."/>
        </authorList>
    </citation>
    <scope>NUCLEOTIDE SEQUENCE [LARGE SCALE GENOMIC DNA]</scope>
</reference>
<dbReference type="Proteomes" id="UP000034107">
    <property type="component" value="Unassembled WGS sequence"/>
</dbReference>
<protein>
    <recommendedName>
        <fullName evidence="3">UvrABC system protein C</fullName>
    </recommendedName>
</protein>